<evidence type="ECO:0000313" key="1">
    <source>
        <dbReference type="EMBL" id="MCC0094957.1"/>
    </source>
</evidence>
<keyword evidence="2" id="KW-1185">Reference proteome</keyword>
<dbReference type="Proteomes" id="UP001520654">
    <property type="component" value="Unassembled WGS sequence"/>
</dbReference>
<proteinExistence type="predicted"/>
<organism evidence="1 2">
    <name type="scientific">Streptomyces flavotricini</name>
    <dbReference type="NCBI Taxonomy" id="66888"/>
    <lineage>
        <taxon>Bacteria</taxon>
        <taxon>Bacillati</taxon>
        <taxon>Actinomycetota</taxon>
        <taxon>Actinomycetes</taxon>
        <taxon>Kitasatosporales</taxon>
        <taxon>Streptomycetaceae</taxon>
        <taxon>Streptomyces</taxon>
    </lineage>
</organism>
<comment type="caution">
    <text evidence="1">The sequence shown here is derived from an EMBL/GenBank/DDBJ whole genome shotgun (WGS) entry which is preliminary data.</text>
</comment>
<dbReference type="GO" id="GO:0003677">
    <property type="term" value="F:DNA binding"/>
    <property type="evidence" value="ECO:0007669"/>
    <property type="project" value="UniProtKB-KW"/>
</dbReference>
<protein>
    <submittedName>
        <fullName evidence="1">MmcQ/YjbR family DNA-binding protein</fullName>
    </submittedName>
</protein>
<dbReference type="Gene3D" id="3.90.1150.30">
    <property type="match status" value="1"/>
</dbReference>
<dbReference type="InterPro" id="IPR058532">
    <property type="entry name" value="YjbR/MT2646/Rv2570-like"/>
</dbReference>
<dbReference type="SUPFAM" id="SSF142906">
    <property type="entry name" value="YjbR-like"/>
    <property type="match status" value="1"/>
</dbReference>
<gene>
    <name evidence="1" type="ORF">K7B10_09220</name>
</gene>
<dbReference type="Pfam" id="PF04237">
    <property type="entry name" value="YjbR"/>
    <property type="match status" value="1"/>
</dbReference>
<dbReference type="InterPro" id="IPR038056">
    <property type="entry name" value="YjbR-like_sf"/>
</dbReference>
<dbReference type="EMBL" id="JAINUL010000001">
    <property type="protein sequence ID" value="MCC0094957.1"/>
    <property type="molecule type" value="Genomic_DNA"/>
</dbReference>
<name>A0ABS8E2Z7_9ACTN</name>
<evidence type="ECO:0000313" key="2">
    <source>
        <dbReference type="Proteomes" id="UP001520654"/>
    </source>
</evidence>
<keyword evidence="1" id="KW-0238">DNA-binding</keyword>
<sequence>MKAAVRKWEAVREFARGLPEAVMEFPWGPEDCVVKVNKKIFVFLGGVEGPRAPGLSVKLKDEALHGHAMTAPGAEPTGYGLGRAGWVFVPLGEKGAPALDVLCEWVEESYRTVALKRHLKELDARLDAGPDAGPAVRNESTG</sequence>
<dbReference type="RefSeq" id="WP_229335601.1">
    <property type="nucleotide sequence ID" value="NZ_JAINUL010000001.1"/>
</dbReference>
<accession>A0ABS8E2Z7</accession>
<reference evidence="1 2" key="1">
    <citation type="submission" date="2021-08" db="EMBL/GenBank/DDBJ databases">
        <title>Genomic Architecture of Streptomyces flavotricini NGL1 and Streptomyces erythrochromogenes HMS4 With Differential Plant Beneficial attributes and laccase production capabilities.</title>
        <authorList>
            <person name="Salwan R."/>
            <person name="Kaur R."/>
            <person name="Sharma V."/>
        </authorList>
    </citation>
    <scope>NUCLEOTIDE SEQUENCE [LARGE SCALE GENOMIC DNA]</scope>
    <source>
        <strain evidence="1 2">NGL1</strain>
    </source>
</reference>